<proteinExistence type="predicted"/>
<gene>
    <name evidence="1" type="ORF">I4F81_004083</name>
</gene>
<sequence>MTAATRRGMDSMQVSKNASGMDVHSSQNARKRSSLFLGAVSRACRRRSSSFEGFSMGLRSGLCPTQGSTLNTSAALAALLRLDAWQGAKSSCSQAPSGDPKSAIRWW</sequence>
<evidence type="ECO:0000313" key="1">
    <source>
        <dbReference type="EMBL" id="KAK1861499.1"/>
    </source>
</evidence>
<dbReference type="Proteomes" id="UP000798662">
    <property type="component" value="Chromosome 1"/>
</dbReference>
<dbReference type="EMBL" id="CM020618">
    <property type="protein sequence ID" value="KAK1861499.1"/>
    <property type="molecule type" value="Genomic_DNA"/>
</dbReference>
<organism evidence="1 2">
    <name type="scientific">Pyropia yezoensis</name>
    <name type="common">Susabi-nori</name>
    <name type="synonym">Porphyra yezoensis</name>
    <dbReference type="NCBI Taxonomy" id="2788"/>
    <lineage>
        <taxon>Eukaryota</taxon>
        <taxon>Rhodophyta</taxon>
        <taxon>Bangiophyceae</taxon>
        <taxon>Bangiales</taxon>
        <taxon>Bangiaceae</taxon>
        <taxon>Pyropia</taxon>
    </lineage>
</organism>
<keyword evidence="2" id="KW-1185">Reference proteome</keyword>
<evidence type="ECO:0000313" key="2">
    <source>
        <dbReference type="Proteomes" id="UP000798662"/>
    </source>
</evidence>
<comment type="caution">
    <text evidence="1">The sequence shown here is derived from an EMBL/GenBank/DDBJ whole genome shotgun (WGS) entry which is preliminary data.</text>
</comment>
<protein>
    <submittedName>
        <fullName evidence="1">Uncharacterized protein</fullName>
    </submittedName>
</protein>
<accession>A0ACC3BTY4</accession>
<reference evidence="1" key="1">
    <citation type="submission" date="2019-11" db="EMBL/GenBank/DDBJ databases">
        <title>Nori genome reveals adaptations in red seaweeds to the harsh intertidal environment.</title>
        <authorList>
            <person name="Wang D."/>
            <person name="Mao Y."/>
        </authorList>
    </citation>
    <scope>NUCLEOTIDE SEQUENCE</scope>
    <source>
        <tissue evidence="1">Gametophyte</tissue>
    </source>
</reference>
<name>A0ACC3BTY4_PYRYE</name>